<organism evidence="1 2">
    <name type="scientific">Symbiodinium microadriaticum</name>
    <name type="common">Dinoflagellate</name>
    <name type="synonym">Zooxanthella microadriatica</name>
    <dbReference type="NCBI Taxonomy" id="2951"/>
    <lineage>
        <taxon>Eukaryota</taxon>
        <taxon>Sar</taxon>
        <taxon>Alveolata</taxon>
        <taxon>Dinophyceae</taxon>
        <taxon>Suessiales</taxon>
        <taxon>Symbiodiniaceae</taxon>
        <taxon>Symbiodinium</taxon>
    </lineage>
</organism>
<sequence length="277" mass="30361">MRISSQCYACCAFVYLPLTSSSALKTSPLQKPFARIVIEVLFLPKSASKEPPSKPPAAAAVKSEDPDVHPEHVLAGRRKCTILLCSSMVASPGSGADAVSRLPTRAGGSDTVAPRLIVRVRQGGIWRRGLRLRARQAAKQSGKEAMPAYIVCKADTLPVPDHVVEVVPQLRTLDFRLRPNWRTLDFRLRPNWRNLPHHSAMHALLLRWRTFLSDLGSASALYCEAAASQHMEFLLGRALHPSAFPTAVFKLQLQIFIGFPANFRSLHGSVSGPVSVS</sequence>
<name>A0A1Q9DUS2_SYMMI</name>
<reference evidence="1 2" key="1">
    <citation type="submission" date="2016-02" db="EMBL/GenBank/DDBJ databases">
        <title>Genome analysis of coral dinoflagellate symbionts highlights evolutionary adaptations to a symbiotic lifestyle.</title>
        <authorList>
            <person name="Aranda M."/>
            <person name="Li Y."/>
            <person name="Liew Y.J."/>
            <person name="Baumgarten S."/>
            <person name="Simakov O."/>
            <person name="Wilson M."/>
            <person name="Piel J."/>
            <person name="Ashoor H."/>
            <person name="Bougouffa S."/>
            <person name="Bajic V.B."/>
            <person name="Ryu T."/>
            <person name="Ravasi T."/>
            <person name="Bayer T."/>
            <person name="Micklem G."/>
            <person name="Kim H."/>
            <person name="Bhak J."/>
            <person name="Lajeunesse T.C."/>
            <person name="Voolstra C.R."/>
        </authorList>
    </citation>
    <scope>NUCLEOTIDE SEQUENCE [LARGE SCALE GENOMIC DNA]</scope>
    <source>
        <strain evidence="1 2">CCMP2467</strain>
    </source>
</reference>
<keyword evidence="2" id="KW-1185">Reference proteome</keyword>
<evidence type="ECO:0000313" key="1">
    <source>
        <dbReference type="EMBL" id="OLP98914.1"/>
    </source>
</evidence>
<proteinExistence type="predicted"/>
<dbReference type="Proteomes" id="UP000186817">
    <property type="component" value="Unassembled WGS sequence"/>
</dbReference>
<evidence type="ECO:0000313" key="2">
    <source>
        <dbReference type="Proteomes" id="UP000186817"/>
    </source>
</evidence>
<comment type="caution">
    <text evidence="1">The sequence shown here is derived from an EMBL/GenBank/DDBJ whole genome shotgun (WGS) entry which is preliminary data.</text>
</comment>
<gene>
    <name evidence="1" type="ORF">AK812_SmicGene18606</name>
</gene>
<dbReference type="AlphaFoldDB" id="A0A1Q9DUS2"/>
<accession>A0A1Q9DUS2</accession>
<dbReference type="EMBL" id="LSRX01000381">
    <property type="protein sequence ID" value="OLP98914.1"/>
    <property type="molecule type" value="Genomic_DNA"/>
</dbReference>
<protein>
    <submittedName>
        <fullName evidence="1">Uncharacterized protein</fullName>
    </submittedName>
</protein>